<keyword evidence="4 6" id="KW-0238">DNA-binding</keyword>
<evidence type="ECO:0000256" key="1">
    <source>
        <dbReference type="ARBA" id="ARBA00002190"/>
    </source>
</evidence>
<accession>A0ABU7FXL8</accession>
<comment type="similarity">
    <text evidence="2 6">Belongs to the transposase mutator family.</text>
</comment>
<reference evidence="8" key="1">
    <citation type="submission" date="2024-01" db="EMBL/GenBank/DDBJ databases">
        <title>First draft genome sequence data of TA4-1, the type strain of Gram-positive actinobacterium Streptomyces chiangmaiensis.</title>
        <authorList>
            <person name="Yasawong M."/>
            <person name="Nantapong N."/>
        </authorList>
    </citation>
    <scope>NUCLEOTIDE SEQUENCE</scope>
    <source>
        <strain evidence="8">TA4-1</strain>
    </source>
</reference>
<keyword evidence="3 6" id="KW-0815">Transposition</keyword>
<evidence type="ECO:0000256" key="6">
    <source>
        <dbReference type="RuleBase" id="RU365089"/>
    </source>
</evidence>
<dbReference type="Proteomes" id="UP001333996">
    <property type="component" value="Unassembled WGS sequence"/>
</dbReference>
<dbReference type="PANTHER" id="PTHR33217:SF8">
    <property type="entry name" value="MUTATOR FAMILY TRANSPOSASE"/>
    <property type="match status" value="1"/>
</dbReference>
<evidence type="ECO:0000313" key="8">
    <source>
        <dbReference type="EMBL" id="MED7828578.1"/>
    </source>
</evidence>
<name>A0ABU7FXL8_9ACTN</name>
<dbReference type="EMBL" id="JAYWVC010000426">
    <property type="protein sequence ID" value="MED7828578.1"/>
    <property type="molecule type" value="Genomic_DNA"/>
</dbReference>
<comment type="function">
    <text evidence="1 6">Required for the transposition of the insertion element.</text>
</comment>
<organism evidence="8 9">
    <name type="scientific">Streptomyces chiangmaiensis</name>
    <dbReference type="NCBI Taxonomy" id="766497"/>
    <lineage>
        <taxon>Bacteria</taxon>
        <taxon>Bacillati</taxon>
        <taxon>Actinomycetota</taxon>
        <taxon>Actinomycetes</taxon>
        <taxon>Kitasatosporales</taxon>
        <taxon>Streptomycetaceae</taxon>
        <taxon>Streptomyces</taxon>
    </lineage>
</organism>
<keyword evidence="5 6" id="KW-0233">DNA recombination</keyword>
<sequence length="419" mass="46164">MAGALSPAAIDRLLADAEAAGVGIDGQGGLLQQMMKAVLERALQTEMADHLGYEAGDPAGRGSGNSRNGSYPKTLTTVAGPVTVDVPRDRRAEFEPMIVPKGRRRLAQVDDMILSLYARGMTTRDITAHLKEVYGSEVSPALVSKITDVVADEITAWQNRPVDEVYPILYIDALSVKVRDGGMVTNKSAHLVIGVDVDGIKNVLGIWLQDAEGSKFWLNVLTQLKNRGLRDALIVCCDGLTGLPEAINTVWDKALVQTCVTHLIRSSMKYVSYTDRKKVAAALKPIYTASTESEALSALDELRSDYGKNYPGLLASWERAWEEFIPFLAFDREIRRVIYTTNAIESLNYQLRKITKTRGHFPSDDAAIKLLYLGIRRIEGRHIDGDGPIPQGRVRGTGTLGWKRAMNHFMLAFPDRLPL</sequence>
<evidence type="ECO:0000256" key="3">
    <source>
        <dbReference type="ARBA" id="ARBA00022578"/>
    </source>
</evidence>
<keyword evidence="6" id="KW-0814">Transposable element</keyword>
<protein>
    <recommendedName>
        <fullName evidence="6">Mutator family transposase</fullName>
    </recommendedName>
</protein>
<comment type="caution">
    <text evidence="8">The sequence shown here is derived from an EMBL/GenBank/DDBJ whole genome shotgun (WGS) entry which is preliminary data.</text>
</comment>
<evidence type="ECO:0000256" key="4">
    <source>
        <dbReference type="ARBA" id="ARBA00023125"/>
    </source>
</evidence>
<evidence type="ECO:0000256" key="2">
    <source>
        <dbReference type="ARBA" id="ARBA00010961"/>
    </source>
</evidence>
<dbReference type="InterPro" id="IPR001207">
    <property type="entry name" value="Transposase_mutator"/>
</dbReference>
<keyword evidence="9" id="KW-1185">Reference proteome</keyword>
<evidence type="ECO:0000313" key="9">
    <source>
        <dbReference type="Proteomes" id="UP001333996"/>
    </source>
</evidence>
<proteinExistence type="inferred from homology"/>
<dbReference type="Pfam" id="PF00872">
    <property type="entry name" value="Transposase_mut"/>
    <property type="match status" value="1"/>
</dbReference>
<evidence type="ECO:0000256" key="5">
    <source>
        <dbReference type="ARBA" id="ARBA00023172"/>
    </source>
</evidence>
<evidence type="ECO:0000256" key="7">
    <source>
        <dbReference type="SAM" id="MobiDB-lite"/>
    </source>
</evidence>
<feature type="region of interest" description="Disordered" evidence="7">
    <location>
        <begin position="53"/>
        <end position="74"/>
    </location>
</feature>
<gene>
    <name evidence="8" type="ORF">VXC91_43755</name>
</gene>
<dbReference type="PANTHER" id="PTHR33217">
    <property type="entry name" value="TRANSPOSASE FOR INSERTION SEQUENCE ELEMENT IS1081"/>
    <property type="match status" value="1"/>
</dbReference>
<dbReference type="NCBIfam" id="NF033543">
    <property type="entry name" value="transpos_IS256"/>
    <property type="match status" value="1"/>
</dbReference>